<feature type="domain" description="Carbohydrate kinase FGGY C-terminal" evidence="6">
    <location>
        <begin position="284"/>
        <end position="469"/>
    </location>
</feature>
<keyword evidence="2 4" id="KW-0808">Transferase</keyword>
<dbReference type="Pfam" id="PF00370">
    <property type="entry name" value="FGGY_N"/>
    <property type="match status" value="1"/>
</dbReference>
<dbReference type="PIRSF" id="PIRSF000538">
    <property type="entry name" value="GlpK"/>
    <property type="match status" value="1"/>
</dbReference>
<evidence type="ECO:0000256" key="3">
    <source>
        <dbReference type="ARBA" id="ARBA00022777"/>
    </source>
</evidence>
<evidence type="ECO:0000259" key="6">
    <source>
        <dbReference type="Pfam" id="PF02782"/>
    </source>
</evidence>
<evidence type="ECO:0000313" key="8">
    <source>
        <dbReference type="Proteomes" id="UP000249299"/>
    </source>
</evidence>
<dbReference type="AlphaFoldDB" id="A0A327JX22"/>
<dbReference type="GO" id="GO:0016773">
    <property type="term" value="F:phosphotransferase activity, alcohol group as acceptor"/>
    <property type="evidence" value="ECO:0007669"/>
    <property type="project" value="InterPro"/>
</dbReference>
<sequence>MSSATSDLLNTRIRWGYVRPHARRHRRQGFESASPLNVLAIDLGGSALKARLYDGTDRILASARLPAAFSQPDDASSEQDAEEWWCLLQAAVTEIAATAGTALADTGAIAICGMTRTQVFLDEAGNAIRPAIGFRDRRAERVALEAKAKLDSSRIPEAKNLNAYHPAARLAWLKEHEPQAAARLKVVLEPKDYLNFRLTGKTMTDHISEARLIASFQGGPASLAAALGLPDMLPPIGQPWDRVGTVREGLPGALGRLAGADVYCGSHDTWSAVAGIGAMRPGSAYCISGSSEVFGLMTDRPASAEGLITLDWGDIWHIGGPGLNGANVLDWLLDRFGPKNGNTDDAIATLLAEPPAPRPLLFHPFLFGERVPFWDENLSAAFYGLSSEHGRGDMVRAAMEGIAMVNRRTLDLAESAAGIQAEQVFLAGGGARVPEWPQIRADMLDRPVVIVSEDPEAGLMGCLALARVASGQAVSLADAATSLAHKTVRIEPRPDRRERMNLLYELFLESFDTVSTISRKLAALARSQPT</sequence>
<dbReference type="Proteomes" id="UP000249299">
    <property type="component" value="Unassembled WGS sequence"/>
</dbReference>
<dbReference type="InterPro" id="IPR018484">
    <property type="entry name" value="FGGY_N"/>
</dbReference>
<proteinExistence type="inferred from homology"/>
<dbReference type="InterPro" id="IPR050406">
    <property type="entry name" value="FGGY_Carb_Kinase"/>
</dbReference>
<dbReference type="PANTHER" id="PTHR43095">
    <property type="entry name" value="SUGAR KINASE"/>
    <property type="match status" value="1"/>
</dbReference>
<reference evidence="7 8" key="1">
    <citation type="submission" date="2017-07" db="EMBL/GenBank/DDBJ databases">
        <title>Draft Genome Sequences of Select Purple Nonsulfur Bacteria.</title>
        <authorList>
            <person name="Lasarre B."/>
            <person name="Mckinlay J.B."/>
        </authorList>
    </citation>
    <scope>NUCLEOTIDE SEQUENCE [LARGE SCALE GENOMIC DNA]</scope>
    <source>
        <strain evidence="7 8">DSM 11290</strain>
    </source>
</reference>
<dbReference type="InterPro" id="IPR018483">
    <property type="entry name" value="Carb_kinase_FGGY_CS"/>
</dbReference>
<gene>
    <name evidence="7" type="ORF">CH339_01040</name>
</gene>
<comment type="similarity">
    <text evidence="1 4">Belongs to the FGGY kinase family.</text>
</comment>
<comment type="caution">
    <text evidence="7">The sequence shown here is derived from an EMBL/GenBank/DDBJ whole genome shotgun (WGS) entry which is preliminary data.</text>
</comment>
<dbReference type="PROSITE" id="PS00445">
    <property type="entry name" value="FGGY_KINASES_2"/>
    <property type="match status" value="1"/>
</dbReference>
<dbReference type="PANTHER" id="PTHR43095:SF5">
    <property type="entry name" value="XYLULOSE KINASE"/>
    <property type="match status" value="1"/>
</dbReference>
<name>A0A327JX22_9HYPH</name>
<dbReference type="Gene3D" id="3.30.420.40">
    <property type="match status" value="2"/>
</dbReference>
<evidence type="ECO:0008006" key="9">
    <source>
        <dbReference type="Google" id="ProtNLM"/>
    </source>
</evidence>
<organism evidence="7 8">
    <name type="scientific">Rhodobium orientis</name>
    <dbReference type="NCBI Taxonomy" id="34017"/>
    <lineage>
        <taxon>Bacteria</taxon>
        <taxon>Pseudomonadati</taxon>
        <taxon>Pseudomonadota</taxon>
        <taxon>Alphaproteobacteria</taxon>
        <taxon>Hyphomicrobiales</taxon>
        <taxon>Rhodobiaceae</taxon>
        <taxon>Rhodobium</taxon>
    </lineage>
</organism>
<evidence type="ECO:0000256" key="2">
    <source>
        <dbReference type="ARBA" id="ARBA00022679"/>
    </source>
</evidence>
<accession>A0A327JX22</accession>
<dbReference type="EMBL" id="NPEV01000001">
    <property type="protein sequence ID" value="RAI30146.1"/>
    <property type="molecule type" value="Genomic_DNA"/>
</dbReference>
<dbReference type="GO" id="GO:0005975">
    <property type="term" value="P:carbohydrate metabolic process"/>
    <property type="evidence" value="ECO:0007669"/>
    <property type="project" value="InterPro"/>
</dbReference>
<evidence type="ECO:0000256" key="1">
    <source>
        <dbReference type="ARBA" id="ARBA00009156"/>
    </source>
</evidence>
<dbReference type="InterPro" id="IPR043129">
    <property type="entry name" value="ATPase_NBD"/>
</dbReference>
<evidence type="ECO:0000256" key="4">
    <source>
        <dbReference type="RuleBase" id="RU003733"/>
    </source>
</evidence>
<keyword evidence="3 4" id="KW-0418">Kinase</keyword>
<dbReference type="InterPro" id="IPR018485">
    <property type="entry name" value="FGGY_C"/>
</dbReference>
<dbReference type="SUPFAM" id="SSF53067">
    <property type="entry name" value="Actin-like ATPase domain"/>
    <property type="match status" value="2"/>
</dbReference>
<dbReference type="InterPro" id="IPR000577">
    <property type="entry name" value="Carb_kinase_FGGY"/>
</dbReference>
<dbReference type="OrthoDB" id="9805576at2"/>
<evidence type="ECO:0000313" key="7">
    <source>
        <dbReference type="EMBL" id="RAI30146.1"/>
    </source>
</evidence>
<keyword evidence="8" id="KW-1185">Reference proteome</keyword>
<evidence type="ECO:0000259" key="5">
    <source>
        <dbReference type="Pfam" id="PF00370"/>
    </source>
</evidence>
<feature type="domain" description="Carbohydrate kinase FGGY N-terminal" evidence="5">
    <location>
        <begin position="38"/>
        <end position="275"/>
    </location>
</feature>
<dbReference type="GO" id="GO:0016301">
    <property type="term" value="F:kinase activity"/>
    <property type="evidence" value="ECO:0007669"/>
    <property type="project" value="UniProtKB-KW"/>
</dbReference>
<protein>
    <recommendedName>
        <fullName evidence="9">Carbohydrate kinase</fullName>
    </recommendedName>
</protein>
<dbReference type="Pfam" id="PF02782">
    <property type="entry name" value="FGGY_C"/>
    <property type="match status" value="1"/>
</dbReference>